<evidence type="ECO:0000256" key="1">
    <source>
        <dbReference type="ARBA" id="ARBA00004479"/>
    </source>
</evidence>
<feature type="region of interest" description="Disordered" evidence="12">
    <location>
        <begin position="147"/>
        <end position="167"/>
    </location>
</feature>
<organism evidence="15 16">
    <name type="scientific">Megalops atlanticus</name>
    <name type="common">Tarpon</name>
    <name type="synonym">Clupea gigantea</name>
    <dbReference type="NCBI Taxonomy" id="7932"/>
    <lineage>
        <taxon>Eukaryota</taxon>
        <taxon>Metazoa</taxon>
        <taxon>Chordata</taxon>
        <taxon>Craniata</taxon>
        <taxon>Vertebrata</taxon>
        <taxon>Euteleostomi</taxon>
        <taxon>Actinopterygii</taxon>
        <taxon>Neopterygii</taxon>
        <taxon>Teleostei</taxon>
        <taxon>Elopiformes</taxon>
        <taxon>Megalopidae</taxon>
        <taxon>Megalops</taxon>
    </lineage>
</organism>
<dbReference type="InterPro" id="IPR015621">
    <property type="entry name" value="IL-1_rcpt_fam"/>
</dbReference>
<comment type="similarity">
    <text evidence="2">Belongs to the interleukin-1 receptor family.</text>
</comment>
<proteinExistence type="inferred from homology"/>
<evidence type="ECO:0000256" key="11">
    <source>
        <dbReference type="ARBA" id="ARBA00023319"/>
    </source>
</evidence>
<sequence length="167" mass="18980">MQQTHTSAVFQSPCRTLFVILLVSHCCLMASAVLDVKRPRIVQPQSSKIRASTGKPLVIPCKADPGFPDDFTLIYWLVNRTFIETAYPDGRIQQSEEKNFIKDGSVLIQRDLIFKEVTQKDFSVSYTCVVTSATGIDKKKVLFLKPASKDKQRQSNKSRKRRSKKQL</sequence>
<comment type="subcellular location">
    <subcellularLocation>
        <location evidence="1">Membrane</location>
        <topology evidence="1">Single-pass type I membrane protein</topology>
    </subcellularLocation>
</comment>
<accession>A0A9D3QFP3</accession>
<keyword evidence="9" id="KW-0675">Receptor</keyword>
<dbReference type="InterPro" id="IPR013783">
    <property type="entry name" value="Ig-like_fold"/>
</dbReference>
<protein>
    <recommendedName>
        <fullName evidence="14">Ig-like domain-containing protein</fullName>
    </recommendedName>
</protein>
<keyword evidence="16" id="KW-1185">Reference proteome</keyword>
<evidence type="ECO:0000256" key="8">
    <source>
        <dbReference type="ARBA" id="ARBA00023157"/>
    </source>
</evidence>
<keyword evidence="8" id="KW-1015">Disulfide bond</keyword>
<dbReference type="AlphaFoldDB" id="A0A9D3QFP3"/>
<dbReference type="Pfam" id="PF22009">
    <property type="entry name" value="YLDV-IL18BP-like"/>
    <property type="match status" value="1"/>
</dbReference>
<evidence type="ECO:0000256" key="10">
    <source>
        <dbReference type="ARBA" id="ARBA00023180"/>
    </source>
</evidence>
<evidence type="ECO:0000256" key="9">
    <source>
        <dbReference type="ARBA" id="ARBA00023170"/>
    </source>
</evidence>
<keyword evidence="6 13" id="KW-1133">Transmembrane helix</keyword>
<evidence type="ECO:0000256" key="13">
    <source>
        <dbReference type="SAM" id="Phobius"/>
    </source>
</evidence>
<name>A0A9D3QFP3_MEGAT</name>
<keyword evidence="11" id="KW-0393">Immunoglobulin domain</keyword>
<evidence type="ECO:0000313" key="16">
    <source>
        <dbReference type="Proteomes" id="UP001046870"/>
    </source>
</evidence>
<evidence type="ECO:0000256" key="6">
    <source>
        <dbReference type="ARBA" id="ARBA00022989"/>
    </source>
</evidence>
<dbReference type="Proteomes" id="UP001046870">
    <property type="component" value="Chromosome 3"/>
</dbReference>
<keyword evidence="10" id="KW-0325">Glycoprotein</keyword>
<dbReference type="InterPro" id="IPR004077">
    <property type="entry name" value="IL-1_rcpt_II-typ"/>
</dbReference>
<evidence type="ECO:0000256" key="2">
    <source>
        <dbReference type="ARBA" id="ARBA00009752"/>
    </source>
</evidence>
<feature type="transmembrane region" description="Helical" evidence="13">
    <location>
        <begin position="16"/>
        <end position="36"/>
    </location>
</feature>
<dbReference type="PRINTS" id="PR01539">
    <property type="entry name" value="INTRLEUKN1R2"/>
</dbReference>
<evidence type="ECO:0000259" key="14">
    <source>
        <dbReference type="PROSITE" id="PS50835"/>
    </source>
</evidence>
<evidence type="ECO:0000256" key="4">
    <source>
        <dbReference type="ARBA" id="ARBA00022729"/>
    </source>
</evidence>
<evidence type="ECO:0000256" key="3">
    <source>
        <dbReference type="ARBA" id="ARBA00022692"/>
    </source>
</evidence>
<dbReference type="PROSITE" id="PS50835">
    <property type="entry name" value="IG_LIKE"/>
    <property type="match status" value="1"/>
</dbReference>
<dbReference type="PANTHER" id="PTHR11890:SF3">
    <property type="entry name" value="INTERLEUKIN-1 RECEPTOR TYPE 2"/>
    <property type="match status" value="1"/>
</dbReference>
<feature type="compositionally biased region" description="Basic residues" evidence="12">
    <location>
        <begin position="154"/>
        <end position="167"/>
    </location>
</feature>
<gene>
    <name evidence="15" type="ORF">MATL_G00049040</name>
</gene>
<dbReference type="GO" id="GO:0004910">
    <property type="term" value="F:interleukin-1, type II, blocking receptor activity"/>
    <property type="evidence" value="ECO:0007669"/>
    <property type="project" value="InterPro"/>
</dbReference>
<dbReference type="InterPro" id="IPR055139">
    <property type="entry name" value="IL18BP-like_dom"/>
</dbReference>
<dbReference type="EMBL" id="JAFDVH010000003">
    <property type="protein sequence ID" value="KAG7484411.1"/>
    <property type="molecule type" value="Genomic_DNA"/>
</dbReference>
<evidence type="ECO:0000256" key="12">
    <source>
        <dbReference type="SAM" id="MobiDB-lite"/>
    </source>
</evidence>
<feature type="domain" description="Ig-like" evidence="14">
    <location>
        <begin position="39"/>
        <end position="143"/>
    </location>
</feature>
<keyword evidence="3 13" id="KW-0812">Transmembrane</keyword>
<keyword evidence="7 13" id="KW-0472">Membrane</keyword>
<dbReference type="GO" id="GO:0016020">
    <property type="term" value="C:membrane"/>
    <property type="evidence" value="ECO:0007669"/>
    <property type="project" value="UniProtKB-SubCell"/>
</dbReference>
<keyword evidence="5" id="KW-0677">Repeat</keyword>
<dbReference type="InterPro" id="IPR007110">
    <property type="entry name" value="Ig-like_dom"/>
</dbReference>
<dbReference type="PANTHER" id="PTHR11890">
    <property type="entry name" value="INTERLEUKIN-1 RECEPTOR FAMILY MEMBER"/>
    <property type="match status" value="1"/>
</dbReference>
<dbReference type="InterPro" id="IPR036179">
    <property type="entry name" value="Ig-like_dom_sf"/>
</dbReference>
<evidence type="ECO:0000313" key="15">
    <source>
        <dbReference type="EMBL" id="KAG7484411.1"/>
    </source>
</evidence>
<comment type="caution">
    <text evidence="15">The sequence shown here is derived from an EMBL/GenBank/DDBJ whole genome shotgun (WGS) entry which is preliminary data.</text>
</comment>
<dbReference type="Gene3D" id="2.60.40.10">
    <property type="entry name" value="Immunoglobulins"/>
    <property type="match status" value="1"/>
</dbReference>
<keyword evidence="4" id="KW-0732">Signal</keyword>
<reference evidence="15" key="1">
    <citation type="submission" date="2021-01" db="EMBL/GenBank/DDBJ databases">
        <authorList>
            <person name="Zahm M."/>
            <person name="Roques C."/>
            <person name="Cabau C."/>
            <person name="Klopp C."/>
            <person name="Donnadieu C."/>
            <person name="Jouanno E."/>
            <person name="Lampietro C."/>
            <person name="Louis A."/>
            <person name="Herpin A."/>
            <person name="Echchiki A."/>
            <person name="Berthelot C."/>
            <person name="Parey E."/>
            <person name="Roest-Crollius H."/>
            <person name="Braasch I."/>
            <person name="Postlethwait J."/>
            <person name="Bobe J."/>
            <person name="Montfort J."/>
            <person name="Bouchez O."/>
            <person name="Begum T."/>
            <person name="Mejri S."/>
            <person name="Adams A."/>
            <person name="Chen W.-J."/>
            <person name="Guiguen Y."/>
        </authorList>
    </citation>
    <scope>NUCLEOTIDE SEQUENCE</scope>
    <source>
        <strain evidence="15">YG-15Mar2019-1</strain>
        <tissue evidence="15">Brain</tissue>
    </source>
</reference>
<evidence type="ECO:0000256" key="7">
    <source>
        <dbReference type="ARBA" id="ARBA00023136"/>
    </source>
</evidence>
<dbReference type="OrthoDB" id="9904367at2759"/>
<dbReference type="SUPFAM" id="SSF48726">
    <property type="entry name" value="Immunoglobulin"/>
    <property type="match status" value="1"/>
</dbReference>
<evidence type="ECO:0000256" key="5">
    <source>
        <dbReference type="ARBA" id="ARBA00022737"/>
    </source>
</evidence>